<accession>A0A8J6TNF1</accession>
<evidence type="ECO:0000313" key="2">
    <source>
        <dbReference type="Proteomes" id="UP000603434"/>
    </source>
</evidence>
<reference evidence="1 2" key="1">
    <citation type="submission" date="2020-08" db="EMBL/GenBank/DDBJ databases">
        <title>Bridging the membrane lipid divide: bacteria of the FCB group superphylum have the potential to synthesize archaeal ether lipids.</title>
        <authorList>
            <person name="Villanueva L."/>
            <person name="Von Meijenfeldt F.A.B."/>
            <person name="Westbye A.B."/>
            <person name="Yadav S."/>
            <person name="Hopmans E.C."/>
            <person name="Dutilh B.E."/>
            <person name="Sinninghe Damste J.S."/>
        </authorList>
    </citation>
    <scope>NUCLEOTIDE SEQUENCE [LARGE SCALE GENOMIC DNA]</scope>
    <source>
        <strain evidence="1">NIOZ-UU30</strain>
    </source>
</reference>
<dbReference type="EMBL" id="JACNJH010000188">
    <property type="protein sequence ID" value="MBC8362406.1"/>
    <property type="molecule type" value="Genomic_DNA"/>
</dbReference>
<gene>
    <name evidence="1" type="ORF">H8E23_13525</name>
</gene>
<name>A0A8J6TNF1_9BACT</name>
<comment type="caution">
    <text evidence="1">The sequence shown here is derived from an EMBL/GenBank/DDBJ whole genome shotgun (WGS) entry which is preliminary data.</text>
</comment>
<dbReference type="Proteomes" id="UP000603434">
    <property type="component" value="Unassembled WGS sequence"/>
</dbReference>
<proteinExistence type="predicted"/>
<organism evidence="1 2">
    <name type="scientific">Candidatus Desulfatibia profunda</name>
    <dbReference type="NCBI Taxonomy" id="2841695"/>
    <lineage>
        <taxon>Bacteria</taxon>
        <taxon>Pseudomonadati</taxon>
        <taxon>Thermodesulfobacteriota</taxon>
        <taxon>Desulfobacteria</taxon>
        <taxon>Desulfobacterales</taxon>
        <taxon>Desulfobacterales incertae sedis</taxon>
        <taxon>Candidatus Desulfatibia</taxon>
    </lineage>
</organism>
<sequence>MNPMDNLKTFNPDQTASVNHGVALAEELVSNFYKMSATQWLGRKYDIKTLSDLSPEETVHGPFAQIIRYQGQRKDALLSSSAYDFYKICLQDHAILATLEQSPNIKLLPFILYIVTHELIHIVRFSKFLQNFDASQQEMMAEETRVHEITQKILSPVCVDGLADVLEFYGRWRQPFEDLRNV</sequence>
<protein>
    <submittedName>
        <fullName evidence="1">Uncharacterized protein</fullName>
    </submittedName>
</protein>
<evidence type="ECO:0000313" key="1">
    <source>
        <dbReference type="EMBL" id="MBC8362406.1"/>
    </source>
</evidence>
<dbReference type="AlphaFoldDB" id="A0A8J6TNF1"/>